<evidence type="ECO:0000256" key="7">
    <source>
        <dbReference type="RuleBase" id="RU003582"/>
    </source>
</evidence>
<dbReference type="EMBL" id="CP047650">
    <property type="protein sequence ID" value="QHJ01171.1"/>
    <property type="molecule type" value="Genomic_DNA"/>
</dbReference>
<dbReference type="EC" id="7.1.1.-" evidence="5"/>
<sequence>MTAESYAVAPEALKETVVAALGDKARRVEVRLGEVTAIVHAEHYLEAMQLLRDAPGCRFEQLIDICGVDYSTYRDGQYEGLRFASVAHLLSVSLNQRLRVKVFCPDDDFPVVASVNHIWSSANWFEREAFDLYGIVYDGHEDLRRILTDYGFIGHPFRKDFPLSGHVEMRYDAEMQRVVYQPVSIEPREVTPRILREDNYGGGLH</sequence>
<dbReference type="PANTHER" id="PTHR10884">
    <property type="entry name" value="NADH DEHYDROGENASE UBIQUINONE IRON-SULFUR PROTEIN 3"/>
    <property type="match status" value="1"/>
</dbReference>
<name>A0A857JAX8_9BURK</name>
<evidence type="ECO:0000313" key="10">
    <source>
        <dbReference type="Proteomes" id="UP000464787"/>
    </source>
</evidence>
<dbReference type="InterPro" id="IPR020396">
    <property type="entry name" value="NADH_UbQ_OxRdtase_CS"/>
</dbReference>
<keyword evidence="9" id="KW-0560">Oxidoreductase</keyword>
<dbReference type="GO" id="GO:0048038">
    <property type="term" value="F:quinone binding"/>
    <property type="evidence" value="ECO:0007669"/>
    <property type="project" value="UniProtKB-KW"/>
</dbReference>
<dbReference type="PROSITE" id="PS00542">
    <property type="entry name" value="COMPLEX1_30K"/>
    <property type="match status" value="1"/>
</dbReference>
<accession>A0A857JAX8</accession>
<keyword evidence="2 5" id="KW-0813">Transport</keyword>
<dbReference type="GO" id="GO:0008137">
    <property type="term" value="F:NADH dehydrogenase (ubiquinone) activity"/>
    <property type="evidence" value="ECO:0007669"/>
    <property type="project" value="InterPro"/>
</dbReference>
<dbReference type="InterPro" id="IPR001268">
    <property type="entry name" value="NADH_UbQ_OxRdtase_30kDa_su"/>
</dbReference>
<evidence type="ECO:0000256" key="2">
    <source>
        <dbReference type="ARBA" id="ARBA00022448"/>
    </source>
</evidence>
<keyword evidence="4 5" id="KW-0830">Ubiquinone</keyword>
<comment type="function">
    <text evidence="5">NDH-1 shuttles electrons from NADH, via FMN and iron-sulfur (Fe-S) centers, to quinones in the respiratory chain. The immediate electron acceptor for the enzyme in this species is believed to be ubiquinone. Couples the redox reaction to proton translocation (for every two electrons transferred, four hydrogen ions are translocated across the cytoplasmic membrane), and thus conserves the redox energy in a proton gradient.</text>
</comment>
<evidence type="ECO:0000259" key="8">
    <source>
        <dbReference type="Pfam" id="PF00329"/>
    </source>
</evidence>
<evidence type="ECO:0000256" key="1">
    <source>
        <dbReference type="ARBA" id="ARBA00007569"/>
    </source>
</evidence>
<dbReference type="InterPro" id="IPR037232">
    <property type="entry name" value="NADH_quin_OxRdtase_su_C/D-like"/>
</dbReference>
<dbReference type="SUPFAM" id="SSF143243">
    <property type="entry name" value="Nqo5-like"/>
    <property type="match status" value="1"/>
</dbReference>
<keyword evidence="5 6" id="KW-1278">Translocase</keyword>
<keyword evidence="10" id="KW-1185">Reference proteome</keyword>
<dbReference type="Pfam" id="PF00329">
    <property type="entry name" value="Complex1_30kDa"/>
    <property type="match status" value="1"/>
</dbReference>
<dbReference type="GO" id="GO:0005886">
    <property type="term" value="C:plasma membrane"/>
    <property type="evidence" value="ECO:0007669"/>
    <property type="project" value="UniProtKB-SubCell"/>
</dbReference>
<comment type="subunit">
    <text evidence="5">NDH-1 is composed of 14 different subunits. Subunits NuoB, C, D, E, F, and G constitute the peripheral sector of the complex.</text>
</comment>
<dbReference type="GO" id="GO:0050136">
    <property type="term" value="F:NADH dehydrogenase (quinone) (non-electrogenic) activity"/>
    <property type="evidence" value="ECO:0007669"/>
    <property type="project" value="UniProtKB-UniRule"/>
</dbReference>
<evidence type="ECO:0000313" key="9">
    <source>
        <dbReference type="EMBL" id="QHJ01171.1"/>
    </source>
</evidence>
<evidence type="ECO:0000256" key="4">
    <source>
        <dbReference type="ARBA" id="ARBA00023075"/>
    </source>
</evidence>
<dbReference type="NCBIfam" id="TIGR01961">
    <property type="entry name" value="NuoC_fam"/>
    <property type="match status" value="1"/>
</dbReference>
<reference evidence="9 10" key="1">
    <citation type="submission" date="2020-01" db="EMBL/GenBank/DDBJ databases">
        <title>Genome sequencing of strain KACC 21265.</title>
        <authorList>
            <person name="Heo J."/>
            <person name="Kim S.-J."/>
            <person name="Kim J.-S."/>
            <person name="Hong S.-B."/>
            <person name="Kwon S.-W."/>
        </authorList>
    </citation>
    <scope>NUCLEOTIDE SEQUENCE [LARGE SCALE GENOMIC DNA]</scope>
    <source>
        <strain evidence="9 10">KACC 21265</strain>
    </source>
</reference>
<organism evidence="9 10">
    <name type="scientific">Xylophilus rhododendri</name>
    <dbReference type="NCBI Taxonomy" id="2697032"/>
    <lineage>
        <taxon>Bacteria</taxon>
        <taxon>Pseudomonadati</taxon>
        <taxon>Pseudomonadota</taxon>
        <taxon>Betaproteobacteria</taxon>
        <taxon>Burkholderiales</taxon>
        <taxon>Xylophilus</taxon>
    </lineage>
</organism>
<keyword evidence="5" id="KW-1003">Cell membrane</keyword>
<dbReference type="Gene3D" id="3.30.460.80">
    <property type="entry name" value="NADH:ubiquinone oxidoreductase, 30kDa subunit"/>
    <property type="match status" value="1"/>
</dbReference>
<proteinExistence type="inferred from homology"/>
<dbReference type="NCBIfam" id="NF004730">
    <property type="entry name" value="PRK06074.1-1"/>
    <property type="match status" value="1"/>
</dbReference>
<keyword evidence="5" id="KW-0472">Membrane</keyword>
<dbReference type="InterPro" id="IPR010218">
    <property type="entry name" value="NADH_DH_suC"/>
</dbReference>
<evidence type="ECO:0000256" key="5">
    <source>
        <dbReference type="HAMAP-Rule" id="MF_01357"/>
    </source>
</evidence>
<feature type="domain" description="NADH:ubiquinone oxidoreductase 30kDa subunit" evidence="8">
    <location>
        <begin position="39"/>
        <end position="166"/>
    </location>
</feature>
<dbReference type="AlphaFoldDB" id="A0A857JAX8"/>
<comment type="catalytic activity">
    <reaction evidence="5 7">
        <text>a quinone + NADH + 5 H(+)(in) = a quinol + NAD(+) + 4 H(+)(out)</text>
        <dbReference type="Rhea" id="RHEA:57888"/>
        <dbReference type="ChEBI" id="CHEBI:15378"/>
        <dbReference type="ChEBI" id="CHEBI:24646"/>
        <dbReference type="ChEBI" id="CHEBI:57540"/>
        <dbReference type="ChEBI" id="CHEBI:57945"/>
        <dbReference type="ChEBI" id="CHEBI:132124"/>
    </reaction>
</comment>
<evidence type="ECO:0000256" key="6">
    <source>
        <dbReference type="RuleBase" id="RU003456"/>
    </source>
</evidence>
<evidence type="ECO:0000256" key="3">
    <source>
        <dbReference type="ARBA" id="ARBA00022719"/>
    </source>
</evidence>
<dbReference type="RefSeq" id="WP_160554979.1">
    <property type="nucleotide sequence ID" value="NZ_CP047650.1"/>
</dbReference>
<dbReference type="Proteomes" id="UP000464787">
    <property type="component" value="Chromosome"/>
</dbReference>
<protein>
    <recommendedName>
        <fullName evidence="5">NADH-quinone oxidoreductase subunit C</fullName>
        <ecNumber evidence="5">7.1.1.-</ecNumber>
    </recommendedName>
    <alternativeName>
        <fullName evidence="5">NADH dehydrogenase I subunit C</fullName>
    </alternativeName>
    <alternativeName>
        <fullName evidence="5">NDH-1 subunit C</fullName>
    </alternativeName>
</protein>
<keyword evidence="3 5" id="KW-0874">Quinone</keyword>
<dbReference type="PANTHER" id="PTHR10884:SF14">
    <property type="entry name" value="NADH DEHYDROGENASE [UBIQUINONE] IRON-SULFUR PROTEIN 3, MITOCHONDRIAL"/>
    <property type="match status" value="1"/>
</dbReference>
<dbReference type="HAMAP" id="MF_01357">
    <property type="entry name" value="NDH1_NuoC"/>
    <property type="match status" value="1"/>
</dbReference>
<keyword evidence="5 6" id="KW-0520">NAD</keyword>
<comment type="similarity">
    <text evidence="1 5 6">Belongs to the complex I 30 kDa subunit family.</text>
</comment>
<comment type="subcellular location">
    <subcellularLocation>
        <location evidence="5">Cell membrane</location>
        <topology evidence="5">Peripheral membrane protein</topology>
        <orientation evidence="5">Cytoplasmic side</orientation>
    </subcellularLocation>
</comment>
<dbReference type="KEGG" id="xyk:GT347_26195"/>
<gene>
    <name evidence="5" type="primary">nuoC</name>
    <name evidence="9" type="ORF">GT347_26195</name>
</gene>